<evidence type="ECO:0000313" key="2">
    <source>
        <dbReference type="EMBL" id="OGG06492.1"/>
    </source>
</evidence>
<organism evidence="2 3">
    <name type="scientific">Candidatus Gottesmanbacteria bacterium RIFCSPHIGHO2_01_FULL_40_15</name>
    <dbReference type="NCBI Taxonomy" id="1798376"/>
    <lineage>
        <taxon>Bacteria</taxon>
        <taxon>Candidatus Gottesmaniibacteriota</taxon>
    </lineage>
</organism>
<dbReference type="Pfam" id="PF00534">
    <property type="entry name" value="Glycos_transf_1"/>
    <property type="match status" value="1"/>
</dbReference>
<dbReference type="InterPro" id="IPR001296">
    <property type="entry name" value="Glyco_trans_1"/>
</dbReference>
<dbReference type="PANTHER" id="PTHR45947:SF3">
    <property type="entry name" value="SULFOQUINOVOSYL TRANSFERASE SQD2"/>
    <property type="match status" value="1"/>
</dbReference>
<dbReference type="PANTHER" id="PTHR45947">
    <property type="entry name" value="SULFOQUINOVOSYL TRANSFERASE SQD2"/>
    <property type="match status" value="1"/>
</dbReference>
<evidence type="ECO:0000259" key="1">
    <source>
        <dbReference type="Pfam" id="PF00534"/>
    </source>
</evidence>
<dbReference type="SUPFAM" id="SSF53756">
    <property type="entry name" value="UDP-Glycosyltransferase/glycogen phosphorylase"/>
    <property type="match status" value="1"/>
</dbReference>
<name>A0A1F5Z306_9BACT</name>
<feature type="domain" description="Glycosyl transferase family 1" evidence="1">
    <location>
        <begin position="203"/>
        <end position="345"/>
    </location>
</feature>
<reference evidence="2 3" key="1">
    <citation type="journal article" date="2016" name="Nat. Commun.">
        <title>Thousands of microbial genomes shed light on interconnected biogeochemical processes in an aquifer system.</title>
        <authorList>
            <person name="Anantharaman K."/>
            <person name="Brown C.T."/>
            <person name="Hug L.A."/>
            <person name="Sharon I."/>
            <person name="Castelle C.J."/>
            <person name="Probst A.J."/>
            <person name="Thomas B.C."/>
            <person name="Singh A."/>
            <person name="Wilkins M.J."/>
            <person name="Karaoz U."/>
            <person name="Brodie E.L."/>
            <person name="Williams K.H."/>
            <person name="Hubbard S.S."/>
            <person name="Banfield J.F."/>
        </authorList>
    </citation>
    <scope>NUCLEOTIDE SEQUENCE [LARGE SCALE GENOMIC DNA]</scope>
</reference>
<accession>A0A1F5Z306</accession>
<dbReference type="EMBL" id="MFJF01000015">
    <property type="protein sequence ID" value="OGG06492.1"/>
    <property type="molecule type" value="Genomic_DNA"/>
</dbReference>
<protein>
    <recommendedName>
        <fullName evidence="1">Glycosyl transferase family 1 domain-containing protein</fullName>
    </recommendedName>
</protein>
<dbReference type="InterPro" id="IPR050194">
    <property type="entry name" value="Glycosyltransferase_grp1"/>
</dbReference>
<dbReference type="GO" id="GO:0016757">
    <property type="term" value="F:glycosyltransferase activity"/>
    <property type="evidence" value="ECO:0007669"/>
    <property type="project" value="InterPro"/>
</dbReference>
<dbReference type="Gene3D" id="3.40.50.2000">
    <property type="entry name" value="Glycogen Phosphorylase B"/>
    <property type="match status" value="2"/>
</dbReference>
<sequence>MKLAIVYDRVVKFGGAERILMALHEIWPNAPLYTAVYRPEKAPWARRFHIRSSFLDHIPYAENIIEVLPFFTPYAFENFNFDEYDIVISITSQDAKSIITKPQTFHVCYCLTPTRYLWSGLNEYYNQPAAGIFNPGVRLGMKLFVNKLRRWDKISSKRPDSYLSISKTVKRRIAAYYNRESKVIYPPVDTEVFNLPKVKTLNDYFLIVSRLVPYKRVDYAIEAFSQLPYRLKIIGSGIDEKRLKKNAGKNIEFIGSDLTDRKLGWYYQNCLALIFPGEEDFGLTAVEAQACGRPVIALGKSGTTETVINGKTGLFYDEKSADSLISAVRKFFKYSFNPENCRQNSLRYSKKQFKQLMKSEIENIRQNLKSV</sequence>
<gene>
    <name evidence="2" type="ORF">A2777_05940</name>
</gene>
<comment type="caution">
    <text evidence="2">The sequence shown here is derived from an EMBL/GenBank/DDBJ whole genome shotgun (WGS) entry which is preliminary data.</text>
</comment>
<dbReference type="Proteomes" id="UP000177354">
    <property type="component" value="Unassembled WGS sequence"/>
</dbReference>
<evidence type="ECO:0000313" key="3">
    <source>
        <dbReference type="Proteomes" id="UP000177354"/>
    </source>
</evidence>
<proteinExistence type="predicted"/>
<dbReference type="AlphaFoldDB" id="A0A1F5Z306"/>